<evidence type="ECO:0000256" key="2">
    <source>
        <dbReference type="ARBA" id="ARBA00022741"/>
    </source>
</evidence>
<dbReference type="FunFam" id="3.40.50.300:FF:000022">
    <property type="entry name" value="Signal recognition particle 54 kDa subunit"/>
    <property type="match status" value="1"/>
</dbReference>
<feature type="region of interest" description="Disordered" evidence="10">
    <location>
        <begin position="445"/>
        <end position="486"/>
    </location>
</feature>
<comment type="function">
    <text evidence="9">Involved in targeting and insertion of nascent membrane proteins into the cytoplasmic membrane. Binds to the hydrophobic signal sequence of the ribosome-nascent chain (RNC) as it emerges from the ribosomes. The SRP-RNC complex is then targeted to the cytoplasmic membrane where it interacts with the SRP receptor FtsY.</text>
</comment>
<comment type="subcellular location">
    <subcellularLocation>
        <location evidence="9">Cytoplasm</location>
    </subcellularLocation>
    <text evidence="9">The SRP-RNC complex is targeted to the cytoplasmic membrane.</text>
</comment>
<dbReference type="OrthoDB" id="9804720at2"/>
<dbReference type="Gene3D" id="1.20.120.140">
    <property type="entry name" value="Signal recognition particle SRP54, nucleotide-binding domain"/>
    <property type="match status" value="1"/>
</dbReference>
<keyword evidence="2 9" id="KW-0547">Nucleotide-binding</keyword>
<dbReference type="KEGG" id="bvo:Pan97_43410"/>
<keyword evidence="4 9" id="KW-0694">RNA-binding</keyword>
<evidence type="ECO:0000256" key="4">
    <source>
        <dbReference type="ARBA" id="ARBA00022884"/>
    </source>
</evidence>
<keyword evidence="9" id="KW-0963">Cytoplasm</keyword>
<dbReference type="PROSITE" id="PS00300">
    <property type="entry name" value="SRP54"/>
    <property type="match status" value="1"/>
</dbReference>
<evidence type="ECO:0000259" key="11">
    <source>
        <dbReference type="PROSITE" id="PS00300"/>
    </source>
</evidence>
<dbReference type="SMART" id="SM00382">
    <property type="entry name" value="AAA"/>
    <property type="match status" value="1"/>
</dbReference>
<reference evidence="13" key="1">
    <citation type="submission" date="2019-02" db="EMBL/GenBank/DDBJ databases">
        <title>Deep-cultivation of Planctomycetes and their phenomic and genomic characterization uncovers novel biology.</title>
        <authorList>
            <person name="Wiegand S."/>
            <person name="Jogler M."/>
            <person name="Boedeker C."/>
            <person name="Pinto D."/>
            <person name="Vollmers J."/>
            <person name="Rivas-Marin E."/>
            <person name="Kohn T."/>
            <person name="Peeters S.H."/>
            <person name="Heuer A."/>
            <person name="Rast P."/>
            <person name="Oberbeckmann S."/>
            <person name="Bunk B."/>
            <person name="Jeske O."/>
            <person name="Meyerdierks A."/>
            <person name="Storesund J.E."/>
            <person name="Kallscheuer N."/>
            <person name="Luecker S."/>
            <person name="Lage O.M."/>
            <person name="Pohl T."/>
            <person name="Merkel B.J."/>
            <person name="Hornburger P."/>
            <person name="Mueller R.-W."/>
            <person name="Bruemmer F."/>
            <person name="Labrenz M."/>
            <person name="Spormann A.M."/>
            <person name="Op den Camp H."/>
            <person name="Overmann J."/>
            <person name="Amann R."/>
            <person name="Jetten M.S.M."/>
            <person name="Mascher T."/>
            <person name="Medema M.H."/>
            <person name="Devos D.P."/>
            <person name="Kaster A.-K."/>
            <person name="Ovreas L."/>
            <person name="Rohde M."/>
            <person name="Galperin M.Y."/>
            <person name="Jogler C."/>
        </authorList>
    </citation>
    <scope>NUCLEOTIDE SEQUENCE [LARGE SCALE GENOMIC DNA]</scope>
    <source>
        <strain evidence="13">Pan97</strain>
    </source>
</reference>
<dbReference type="InterPro" id="IPR004780">
    <property type="entry name" value="SRP"/>
</dbReference>
<dbReference type="SUPFAM" id="SSF52540">
    <property type="entry name" value="P-loop containing nucleoside triphosphate hydrolases"/>
    <property type="match status" value="1"/>
</dbReference>
<dbReference type="Gene3D" id="3.40.50.300">
    <property type="entry name" value="P-loop containing nucleotide triphosphate hydrolases"/>
    <property type="match status" value="1"/>
</dbReference>
<organism evidence="12 13">
    <name type="scientific">Bremerella volcania</name>
    <dbReference type="NCBI Taxonomy" id="2527984"/>
    <lineage>
        <taxon>Bacteria</taxon>
        <taxon>Pseudomonadati</taxon>
        <taxon>Planctomycetota</taxon>
        <taxon>Planctomycetia</taxon>
        <taxon>Pirellulales</taxon>
        <taxon>Pirellulaceae</taxon>
        <taxon>Bremerella</taxon>
    </lineage>
</organism>
<evidence type="ECO:0000256" key="9">
    <source>
        <dbReference type="HAMAP-Rule" id="MF_00306"/>
    </source>
</evidence>
<evidence type="ECO:0000313" key="13">
    <source>
        <dbReference type="Proteomes" id="UP000318626"/>
    </source>
</evidence>
<dbReference type="PANTHER" id="PTHR11564">
    <property type="entry name" value="SIGNAL RECOGNITION PARTICLE 54K PROTEIN SRP54"/>
    <property type="match status" value="1"/>
</dbReference>
<keyword evidence="7 9" id="KW-0687">Ribonucleoprotein</keyword>
<comment type="catalytic activity">
    <reaction evidence="8 9">
        <text>GTP + H2O = GDP + phosphate + H(+)</text>
        <dbReference type="Rhea" id="RHEA:19669"/>
        <dbReference type="ChEBI" id="CHEBI:15377"/>
        <dbReference type="ChEBI" id="CHEBI:15378"/>
        <dbReference type="ChEBI" id="CHEBI:37565"/>
        <dbReference type="ChEBI" id="CHEBI:43474"/>
        <dbReference type="ChEBI" id="CHEBI:58189"/>
        <dbReference type="EC" id="3.6.5.4"/>
    </reaction>
</comment>
<evidence type="ECO:0000256" key="6">
    <source>
        <dbReference type="ARBA" id="ARBA00023135"/>
    </source>
</evidence>
<dbReference type="InterPro" id="IPR004125">
    <property type="entry name" value="Signal_recog_particle_SRP54_M"/>
</dbReference>
<dbReference type="InterPro" id="IPR003593">
    <property type="entry name" value="AAA+_ATPase"/>
</dbReference>
<dbReference type="SMART" id="SM00963">
    <property type="entry name" value="SRP54_N"/>
    <property type="match status" value="1"/>
</dbReference>
<comment type="domain">
    <text evidence="9">Composed of three domains: the N-terminal N domain, which is responsible for interactions with the ribosome, the central G domain, which binds GTP, and the C-terminal M domain, which binds the RNA and the signal sequence of the RNC.</text>
</comment>
<dbReference type="Pfam" id="PF00448">
    <property type="entry name" value="SRP54"/>
    <property type="match status" value="1"/>
</dbReference>
<evidence type="ECO:0000256" key="7">
    <source>
        <dbReference type="ARBA" id="ARBA00023274"/>
    </source>
</evidence>
<dbReference type="InterPro" id="IPR027417">
    <property type="entry name" value="P-loop_NTPase"/>
</dbReference>
<keyword evidence="3 9" id="KW-0378">Hydrolase</keyword>
<dbReference type="SUPFAM" id="SSF47446">
    <property type="entry name" value="Signal peptide-binding domain"/>
    <property type="match status" value="1"/>
</dbReference>
<dbReference type="InterPro" id="IPR036891">
    <property type="entry name" value="Signal_recog_part_SRP54_M_sf"/>
</dbReference>
<proteinExistence type="inferred from homology"/>
<dbReference type="PANTHER" id="PTHR11564:SF5">
    <property type="entry name" value="SIGNAL RECOGNITION PARTICLE SUBUNIT SRP54"/>
    <property type="match status" value="1"/>
</dbReference>
<dbReference type="HAMAP" id="MF_00306">
    <property type="entry name" value="SRP54"/>
    <property type="match status" value="1"/>
</dbReference>
<dbReference type="RefSeq" id="WP_144976049.1">
    <property type="nucleotide sequence ID" value="NZ_CP036289.1"/>
</dbReference>
<keyword evidence="6 9" id="KW-0733">Signal recognition particle</keyword>
<dbReference type="InterPro" id="IPR000897">
    <property type="entry name" value="SRP54_GTPase_dom"/>
</dbReference>
<dbReference type="CDD" id="cd18539">
    <property type="entry name" value="SRP_G"/>
    <property type="match status" value="1"/>
</dbReference>
<dbReference type="Proteomes" id="UP000318626">
    <property type="component" value="Chromosome"/>
</dbReference>
<feature type="binding site" evidence="9">
    <location>
        <begin position="189"/>
        <end position="193"/>
    </location>
    <ligand>
        <name>GTP</name>
        <dbReference type="ChEBI" id="CHEBI:37565"/>
    </ligand>
</feature>
<dbReference type="AlphaFoldDB" id="A0A518CDH1"/>
<dbReference type="GO" id="GO:0003924">
    <property type="term" value="F:GTPase activity"/>
    <property type="evidence" value="ECO:0007669"/>
    <property type="project" value="UniProtKB-UniRule"/>
</dbReference>
<comment type="subunit">
    <text evidence="9">Part of the signal recognition particle protein translocation system, which is composed of SRP and FtsY.</text>
</comment>
<feature type="binding site" evidence="9">
    <location>
        <begin position="107"/>
        <end position="114"/>
    </location>
    <ligand>
        <name>GTP</name>
        <dbReference type="ChEBI" id="CHEBI:37565"/>
    </ligand>
</feature>
<dbReference type="NCBIfam" id="TIGR00959">
    <property type="entry name" value="ffh"/>
    <property type="match status" value="1"/>
</dbReference>
<dbReference type="InterPro" id="IPR013822">
    <property type="entry name" value="Signal_recog_particl_SRP54_hlx"/>
</dbReference>
<feature type="binding site" evidence="9">
    <location>
        <begin position="247"/>
        <end position="250"/>
    </location>
    <ligand>
        <name>GTP</name>
        <dbReference type="ChEBI" id="CHEBI:37565"/>
    </ligand>
</feature>
<feature type="domain" description="SRP54-type proteins GTP-binding" evidence="11">
    <location>
        <begin position="268"/>
        <end position="281"/>
    </location>
</feature>
<sequence>MLESLQDGLQSAFRTLRGQGRLTESNMRDGLKLVENALLEADVSYDVVKAFMQEVSEKAVGQDVLKSLKPEQQLVGIVNEALIELLGGDSDPTLHLKQDVTVLMMCGLQGAGKTTTCGKLARLISKEGKKALLCAADLQRPAAVQQLHIVGKSVDTPVYSEQGATDPIAVCQNAVKHAKDNGIDVVILDTAGRLAIDEELMQQLKTIDLKVQPDKAFLVVDGMTGQDAVNSAKAFNDALDLDGVIMTKLDGDARGGALLSVKHVTGVPIKFIGTSEHMDGLDPFHPDRFASRILGMGDIQSMFEMAQREFDQEQVQKTQERLQKGQFTLDDFRKQLNQIARPGLMQKMLGLMPGMGEMTKMLQGGDHEKEMRRLGGMIDSMTPAERSDPKLIDNSRRQRIAKGSGVSPQEVNELIKQFDSMASLMKGMAGGGVGGAMDMMRKLRSGELMDPTGKMKKSKQSTGKRMTAKDVQNQKKLKKKLKKRRR</sequence>
<feature type="compositionally biased region" description="Basic residues" evidence="10">
    <location>
        <begin position="475"/>
        <end position="486"/>
    </location>
</feature>
<keyword evidence="13" id="KW-1185">Reference proteome</keyword>
<comment type="similarity">
    <text evidence="1 9">Belongs to the GTP-binding SRP family. SRP54 subfamily.</text>
</comment>
<evidence type="ECO:0000256" key="10">
    <source>
        <dbReference type="SAM" id="MobiDB-lite"/>
    </source>
</evidence>
<keyword evidence="5 9" id="KW-0342">GTP-binding</keyword>
<dbReference type="InterPro" id="IPR042101">
    <property type="entry name" value="SRP54_N_sf"/>
</dbReference>
<protein>
    <recommendedName>
        <fullName evidence="9">Signal recognition particle protein</fullName>
        <ecNumber evidence="9">3.6.5.4</ecNumber>
    </recommendedName>
    <alternativeName>
        <fullName evidence="9">Fifty-four homolog</fullName>
    </alternativeName>
</protein>
<dbReference type="EC" id="3.6.5.4" evidence="9"/>
<name>A0A518CDH1_9BACT</name>
<dbReference type="Gene3D" id="1.10.260.30">
    <property type="entry name" value="Signal recognition particle, SRP54 subunit, M-domain"/>
    <property type="match status" value="1"/>
</dbReference>
<accession>A0A518CDH1</accession>
<dbReference type="Pfam" id="PF02978">
    <property type="entry name" value="SRP_SPB"/>
    <property type="match status" value="1"/>
</dbReference>
<evidence type="ECO:0000256" key="5">
    <source>
        <dbReference type="ARBA" id="ARBA00023134"/>
    </source>
</evidence>
<dbReference type="Pfam" id="PF02881">
    <property type="entry name" value="SRP54_N"/>
    <property type="match status" value="1"/>
</dbReference>
<evidence type="ECO:0000313" key="12">
    <source>
        <dbReference type="EMBL" id="QDU77275.1"/>
    </source>
</evidence>
<dbReference type="InterPro" id="IPR022941">
    <property type="entry name" value="SRP54"/>
</dbReference>
<dbReference type="EMBL" id="CP036289">
    <property type="protein sequence ID" value="QDU77275.1"/>
    <property type="molecule type" value="Genomic_DNA"/>
</dbReference>
<dbReference type="GO" id="GO:0005525">
    <property type="term" value="F:GTP binding"/>
    <property type="evidence" value="ECO:0007669"/>
    <property type="project" value="UniProtKB-UniRule"/>
</dbReference>
<dbReference type="GO" id="GO:0048500">
    <property type="term" value="C:signal recognition particle"/>
    <property type="evidence" value="ECO:0007669"/>
    <property type="project" value="UniProtKB-UniRule"/>
</dbReference>
<dbReference type="GO" id="GO:0006614">
    <property type="term" value="P:SRP-dependent cotranslational protein targeting to membrane"/>
    <property type="evidence" value="ECO:0007669"/>
    <property type="project" value="InterPro"/>
</dbReference>
<evidence type="ECO:0000256" key="8">
    <source>
        <dbReference type="ARBA" id="ARBA00048027"/>
    </source>
</evidence>
<gene>
    <name evidence="12" type="primary">ffh_2</name>
    <name evidence="9" type="synonym">ffh</name>
    <name evidence="12" type="ORF">Pan97_43410</name>
</gene>
<evidence type="ECO:0000256" key="1">
    <source>
        <dbReference type="ARBA" id="ARBA00005450"/>
    </source>
</evidence>
<dbReference type="GO" id="GO:0008312">
    <property type="term" value="F:7S RNA binding"/>
    <property type="evidence" value="ECO:0007669"/>
    <property type="project" value="InterPro"/>
</dbReference>
<dbReference type="SMART" id="SM00962">
    <property type="entry name" value="SRP54"/>
    <property type="match status" value="1"/>
</dbReference>
<evidence type="ECO:0000256" key="3">
    <source>
        <dbReference type="ARBA" id="ARBA00022801"/>
    </source>
</evidence>